<dbReference type="InterPro" id="IPR041469">
    <property type="entry name" value="Subtilisin-like_FN3"/>
</dbReference>
<evidence type="ECO:0000256" key="9">
    <source>
        <dbReference type="ARBA" id="ARBA00022825"/>
    </source>
</evidence>
<feature type="chain" id="PRO_5043874818" description="Subtilisin-like protease SBT5.6" evidence="12">
    <location>
        <begin position="24"/>
        <end position="791"/>
    </location>
</feature>
<dbReference type="InterPro" id="IPR034197">
    <property type="entry name" value="Peptidases_S8_3"/>
</dbReference>
<evidence type="ECO:0000259" key="15">
    <source>
        <dbReference type="Pfam" id="PF05922"/>
    </source>
</evidence>
<evidence type="ECO:0000256" key="3">
    <source>
        <dbReference type="ARBA" id="ARBA00011073"/>
    </source>
</evidence>
<dbReference type="InterPro" id="IPR036852">
    <property type="entry name" value="Peptidase_S8/S53_dom_sf"/>
</dbReference>
<dbReference type="InterPro" id="IPR010259">
    <property type="entry name" value="S8pro/Inhibitor_I9"/>
</dbReference>
<comment type="similarity">
    <text evidence="3 11">Belongs to the peptidase S8 family.</text>
</comment>
<feature type="domain" description="Inhibitor I9" evidence="15">
    <location>
        <begin position="29"/>
        <end position="107"/>
    </location>
</feature>
<feature type="active site" description="Charge relay system" evidence="10 11">
    <location>
        <position position="161"/>
    </location>
</feature>
<keyword evidence="5" id="KW-0964">Secreted</keyword>
<keyword evidence="8 11" id="KW-0378">Hydrolase</keyword>
<proteinExistence type="inferred from homology"/>
<protein>
    <recommendedName>
        <fullName evidence="19">Subtilisin-like protease SBT5.6</fullName>
    </recommendedName>
</protein>
<dbReference type="Pfam" id="PF05922">
    <property type="entry name" value="Inhibitor_I9"/>
    <property type="match status" value="1"/>
</dbReference>
<dbReference type="Gene3D" id="3.50.30.30">
    <property type="match status" value="1"/>
</dbReference>
<evidence type="ECO:0000256" key="12">
    <source>
        <dbReference type="SAM" id="SignalP"/>
    </source>
</evidence>
<evidence type="ECO:0000256" key="8">
    <source>
        <dbReference type="ARBA" id="ARBA00022801"/>
    </source>
</evidence>
<dbReference type="CDD" id="cd04852">
    <property type="entry name" value="Peptidases_S8_3"/>
    <property type="match status" value="1"/>
</dbReference>
<dbReference type="Gene3D" id="3.40.50.200">
    <property type="entry name" value="Peptidase S8/S53 domain"/>
    <property type="match status" value="1"/>
</dbReference>
<comment type="caution">
    <text evidence="17">The sequence shown here is derived from an EMBL/GenBank/DDBJ whole genome shotgun (WGS) entry which is preliminary data.</text>
</comment>
<dbReference type="GO" id="GO:0048046">
    <property type="term" value="C:apoplast"/>
    <property type="evidence" value="ECO:0007669"/>
    <property type="project" value="UniProtKB-SubCell"/>
</dbReference>
<dbReference type="FunFam" id="3.30.70.80:FF:000002">
    <property type="entry name" value="Subtilisin-like protease SBT5.3"/>
    <property type="match status" value="1"/>
</dbReference>
<evidence type="ECO:0000256" key="11">
    <source>
        <dbReference type="PROSITE-ProRule" id="PRU01240"/>
    </source>
</evidence>
<dbReference type="Pfam" id="PF00082">
    <property type="entry name" value="Peptidase_S8"/>
    <property type="match status" value="1"/>
</dbReference>
<dbReference type="GO" id="GO:0004252">
    <property type="term" value="F:serine-type endopeptidase activity"/>
    <property type="evidence" value="ECO:0007669"/>
    <property type="project" value="UniProtKB-UniRule"/>
</dbReference>
<feature type="active site" description="Charge relay system" evidence="10 11">
    <location>
        <position position="234"/>
    </location>
</feature>
<dbReference type="Gene3D" id="3.30.70.80">
    <property type="entry name" value="Peptidase S8 propeptide/proteinase inhibitor I9"/>
    <property type="match status" value="1"/>
</dbReference>
<keyword evidence="18" id="KW-1185">Reference proteome</keyword>
<comment type="subcellular location">
    <subcellularLocation>
        <location evidence="2">Secreted</location>
        <location evidence="2">Extracellular space</location>
        <location evidence="2">Apoplast</location>
    </subcellularLocation>
</comment>
<keyword evidence="7 12" id="KW-0732">Signal</keyword>
<dbReference type="Gene3D" id="2.60.40.2310">
    <property type="match status" value="1"/>
</dbReference>
<dbReference type="FunFam" id="3.40.50.200:FF:000006">
    <property type="entry name" value="Subtilisin-like protease SBT1.5"/>
    <property type="match status" value="1"/>
</dbReference>
<evidence type="ECO:0008006" key="19">
    <source>
        <dbReference type="Google" id="ProtNLM"/>
    </source>
</evidence>
<feature type="domain" description="Peptidase S8/S53" evidence="13">
    <location>
        <begin position="152"/>
        <end position="637"/>
    </location>
</feature>
<evidence type="ECO:0000256" key="5">
    <source>
        <dbReference type="ARBA" id="ARBA00022525"/>
    </source>
</evidence>
<dbReference type="PANTHER" id="PTHR10795">
    <property type="entry name" value="PROPROTEIN CONVERTASE SUBTILISIN/KEXIN"/>
    <property type="match status" value="1"/>
</dbReference>
<evidence type="ECO:0000256" key="6">
    <source>
        <dbReference type="ARBA" id="ARBA00022670"/>
    </source>
</evidence>
<feature type="domain" description="PA" evidence="14">
    <location>
        <begin position="413"/>
        <end position="490"/>
    </location>
</feature>
<evidence type="ECO:0000259" key="14">
    <source>
        <dbReference type="Pfam" id="PF02225"/>
    </source>
</evidence>
<dbReference type="GO" id="GO:0009609">
    <property type="term" value="P:response to symbiotic bacterium"/>
    <property type="evidence" value="ECO:0007669"/>
    <property type="project" value="UniProtKB-ARBA"/>
</dbReference>
<evidence type="ECO:0000256" key="10">
    <source>
        <dbReference type="PIRSR" id="PIRSR615500-1"/>
    </source>
</evidence>
<dbReference type="EMBL" id="CAMGYJ010000011">
    <property type="protein sequence ID" value="CAI0560922.1"/>
    <property type="molecule type" value="Genomic_DNA"/>
</dbReference>
<dbReference type="CDD" id="cd02120">
    <property type="entry name" value="PA_subtilisin_like"/>
    <property type="match status" value="1"/>
</dbReference>
<feature type="domain" description="Subtilisin-like protease fibronectin type-III" evidence="16">
    <location>
        <begin position="685"/>
        <end position="788"/>
    </location>
</feature>
<dbReference type="Proteomes" id="UP001154282">
    <property type="component" value="Unassembled WGS sequence"/>
</dbReference>
<evidence type="ECO:0000256" key="7">
    <source>
        <dbReference type="ARBA" id="ARBA00022729"/>
    </source>
</evidence>
<reference evidence="17" key="1">
    <citation type="submission" date="2022-08" db="EMBL/GenBank/DDBJ databases">
        <authorList>
            <person name="Gutierrez-Valencia J."/>
        </authorList>
    </citation>
    <scope>NUCLEOTIDE SEQUENCE</scope>
</reference>
<dbReference type="InterPro" id="IPR045051">
    <property type="entry name" value="SBT"/>
</dbReference>
<feature type="active site" description="Charge relay system" evidence="10 11">
    <location>
        <position position="578"/>
    </location>
</feature>
<dbReference type="Pfam" id="PF17766">
    <property type="entry name" value="fn3_6"/>
    <property type="match status" value="1"/>
</dbReference>
<evidence type="ECO:0000256" key="1">
    <source>
        <dbReference type="ARBA" id="ARBA00002076"/>
    </source>
</evidence>
<dbReference type="PROSITE" id="PS51892">
    <property type="entry name" value="SUBTILASE"/>
    <property type="match status" value="1"/>
</dbReference>
<evidence type="ECO:0000259" key="13">
    <source>
        <dbReference type="Pfam" id="PF00082"/>
    </source>
</evidence>
<evidence type="ECO:0000313" key="17">
    <source>
        <dbReference type="EMBL" id="CAI0560922.1"/>
    </source>
</evidence>
<name>A0AAV0RX90_9ROSI</name>
<dbReference type="PROSITE" id="PS00138">
    <property type="entry name" value="SUBTILASE_SER"/>
    <property type="match status" value="1"/>
</dbReference>
<dbReference type="InterPro" id="IPR023828">
    <property type="entry name" value="Peptidase_S8_Ser-AS"/>
</dbReference>
<accession>A0AAV0RX90</accession>
<dbReference type="InterPro" id="IPR015500">
    <property type="entry name" value="Peptidase_S8_subtilisin-rel"/>
</dbReference>
<evidence type="ECO:0000259" key="16">
    <source>
        <dbReference type="Pfam" id="PF17766"/>
    </source>
</evidence>
<keyword evidence="6 11" id="KW-0645">Protease</keyword>
<dbReference type="FunFam" id="3.50.30.30:FF:000005">
    <property type="entry name" value="subtilisin-like protease SBT1.5"/>
    <property type="match status" value="1"/>
</dbReference>
<dbReference type="InterPro" id="IPR000209">
    <property type="entry name" value="Peptidase_S8/S53_dom"/>
</dbReference>
<dbReference type="PRINTS" id="PR00723">
    <property type="entry name" value="SUBTILISIN"/>
</dbReference>
<evidence type="ECO:0000256" key="2">
    <source>
        <dbReference type="ARBA" id="ARBA00004271"/>
    </source>
</evidence>
<dbReference type="SUPFAM" id="SSF52743">
    <property type="entry name" value="Subtilisin-like"/>
    <property type="match status" value="1"/>
</dbReference>
<feature type="signal peptide" evidence="12">
    <location>
        <begin position="1"/>
        <end position="23"/>
    </location>
</feature>
<keyword evidence="4" id="KW-0052">Apoplast</keyword>
<keyword evidence="9 11" id="KW-0720">Serine protease</keyword>
<dbReference type="GO" id="GO:0009610">
    <property type="term" value="P:response to symbiotic fungus"/>
    <property type="evidence" value="ECO:0007669"/>
    <property type="project" value="UniProtKB-ARBA"/>
</dbReference>
<dbReference type="Pfam" id="PF02225">
    <property type="entry name" value="PA"/>
    <property type="match status" value="1"/>
</dbReference>
<gene>
    <name evidence="17" type="ORF">LITE_LOCUS49852</name>
</gene>
<dbReference type="InterPro" id="IPR037045">
    <property type="entry name" value="S8pro/Inhibitor_I9_sf"/>
</dbReference>
<dbReference type="InterPro" id="IPR003137">
    <property type="entry name" value="PA_domain"/>
</dbReference>
<organism evidence="17 18">
    <name type="scientific">Linum tenue</name>
    <dbReference type="NCBI Taxonomy" id="586396"/>
    <lineage>
        <taxon>Eukaryota</taxon>
        <taxon>Viridiplantae</taxon>
        <taxon>Streptophyta</taxon>
        <taxon>Embryophyta</taxon>
        <taxon>Tracheophyta</taxon>
        <taxon>Spermatophyta</taxon>
        <taxon>Magnoliopsida</taxon>
        <taxon>eudicotyledons</taxon>
        <taxon>Gunneridae</taxon>
        <taxon>Pentapetalae</taxon>
        <taxon>rosids</taxon>
        <taxon>fabids</taxon>
        <taxon>Malpighiales</taxon>
        <taxon>Linaceae</taxon>
        <taxon>Linum</taxon>
    </lineage>
</organism>
<comment type="function">
    <text evidence="1">Required for arbuscular mycorrhiza (AM) development during AM symbiosis with AM fungi (e.g. Glomeromycota intraradices).</text>
</comment>
<evidence type="ECO:0000313" key="18">
    <source>
        <dbReference type="Proteomes" id="UP001154282"/>
    </source>
</evidence>
<sequence length="791" mass="85791">MNIPTIIPLFLSLLLLFPPLAICDERQRTYIVYLGSHTQQYTPDQILETHHSCLTSVKDSEEEARASLIYSYRHSINGFAASLTPQQASKLNELEEVVAVIESRPRKYSTHTTRSWEFSGLNLAAGYDVAESMKKETTMAEAGDLLHRAGYGKSLIVGILDSGVWPEAESFSDEGMEAVPKSWKGICQTGQEFNSSHCNKKIIGARYYIKGFETYYGRLDATEDYRSPRDKDGHGTHTAATFAGRQVRNASALGGFARGTASGGAPLARLAVYKVCWPIPNQEKIGGNTCFDEDMLAAMDDAIADGVQVISISIGADEPLSPVNDSLSIGALHAARKNVVVVCSGGNDGPTPGTVVNTPPWILTVGASNMDRGFLGTVVLGNGLKITGQTVTHHKLPKRLPLISAADAALPWVPDNETDQCLPDSLAPEKVRGKIVVCLRGSGTRFLKGVEVKRAGGVGFILANTAALGDDVFLEPHVLPTTAVTYDETREIVRYIRSAKGNATARLREPRTVLGYKAAPFMAAFSSQGPNVIHPYILKPDVAAPGVNILAAWSEASPPTKLSEDRRSVKYNFDSGTSMACPHVAALAALLKAIHPTWSSAAIRSAIMTTASTRNNKGKTITDERGHTATPFQFGSGQFRPSKAADPGLVYDASYTDYLLYLCSYGLKNAGERFNCPRFPPPMYDLNYPSVSVPKLNGTLTIKRSVTNVGGDGNAVYFFSAKPPLGMTVTARPSVLFFSRVGERKEFTLTIEARDLKETKEYYGGGGYRFGWYSWRDNYHVVRSPIAVSMG</sequence>
<dbReference type="AlphaFoldDB" id="A0AAV0RX90"/>
<evidence type="ECO:0000256" key="4">
    <source>
        <dbReference type="ARBA" id="ARBA00022523"/>
    </source>
</evidence>
<dbReference type="GO" id="GO:0006508">
    <property type="term" value="P:proteolysis"/>
    <property type="evidence" value="ECO:0007669"/>
    <property type="project" value="UniProtKB-KW"/>
</dbReference>